<organism evidence="1 2">
    <name type="scientific">Cronartium quercuum f. sp. fusiforme G11</name>
    <dbReference type="NCBI Taxonomy" id="708437"/>
    <lineage>
        <taxon>Eukaryota</taxon>
        <taxon>Fungi</taxon>
        <taxon>Dikarya</taxon>
        <taxon>Basidiomycota</taxon>
        <taxon>Pucciniomycotina</taxon>
        <taxon>Pucciniomycetes</taxon>
        <taxon>Pucciniales</taxon>
        <taxon>Coleosporiaceae</taxon>
        <taxon>Cronartium</taxon>
    </lineage>
</organism>
<dbReference type="Proteomes" id="UP000886653">
    <property type="component" value="Unassembled WGS sequence"/>
</dbReference>
<dbReference type="OrthoDB" id="3044497at2759"/>
<name>A0A9P6TF35_9BASI</name>
<gene>
    <name evidence="1" type="ORF">CROQUDRAFT_264058</name>
</gene>
<keyword evidence="2" id="KW-1185">Reference proteome</keyword>
<dbReference type="AlphaFoldDB" id="A0A9P6TF35"/>
<reference evidence="1" key="1">
    <citation type="submission" date="2013-11" db="EMBL/GenBank/DDBJ databases">
        <title>Genome sequence of the fusiform rust pathogen reveals effectors for host alternation and coevolution with pine.</title>
        <authorList>
            <consortium name="DOE Joint Genome Institute"/>
            <person name="Smith K."/>
            <person name="Pendleton A."/>
            <person name="Kubisiak T."/>
            <person name="Anderson C."/>
            <person name="Salamov A."/>
            <person name="Aerts A."/>
            <person name="Riley R."/>
            <person name="Clum A."/>
            <person name="Lindquist E."/>
            <person name="Ence D."/>
            <person name="Campbell M."/>
            <person name="Kronenberg Z."/>
            <person name="Feau N."/>
            <person name="Dhillon B."/>
            <person name="Hamelin R."/>
            <person name="Burleigh J."/>
            <person name="Smith J."/>
            <person name="Yandell M."/>
            <person name="Nelson C."/>
            <person name="Grigoriev I."/>
            <person name="Davis J."/>
        </authorList>
    </citation>
    <scope>NUCLEOTIDE SEQUENCE</scope>
    <source>
        <strain evidence="1">G11</strain>
    </source>
</reference>
<protein>
    <recommendedName>
        <fullName evidence="3">Reverse transcriptase zinc-binding domain-containing protein</fullName>
    </recommendedName>
</protein>
<dbReference type="EMBL" id="MU167223">
    <property type="protein sequence ID" value="KAG0150007.1"/>
    <property type="molecule type" value="Genomic_DNA"/>
</dbReference>
<evidence type="ECO:0008006" key="3">
    <source>
        <dbReference type="Google" id="ProtNLM"/>
    </source>
</evidence>
<accession>A0A9P6TF35</accession>
<comment type="caution">
    <text evidence="1">The sequence shown here is derived from an EMBL/GenBank/DDBJ whole genome shotgun (WGS) entry which is preliminary data.</text>
</comment>
<proteinExistence type="predicted"/>
<evidence type="ECO:0000313" key="1">
    <source>
        <dbReference type="EMBL" id="KAG0150007.1"/>
    </source>
</evidence>
<evidence type="ECO:0000313" key="2">
    <source>
        <dbReference type="Proteomes" id="UP000886653"/>
    </source>
</evidence>
<sequence length="136" mass="15557">MILKASLGILLQKIKAHFHIRKYNFNPGRLLFTSTPKKIADALSSLEKGHAAINFQLGSNHNSFNAYLYRFHLADSDLCATCKAPETTTHFLLYCKRFATDRQNFRHKVKKEKIKINLHSLKALLDTPKITFPTIS</sequence>